<evidence type="ECO:0000313" key="3">
    <source>
        <dbReference type="Proteomes" id="UP001165297"/>
    </source>
</evidence>
<feature type="region of interest" description="Disordered" evidence="1">
    <location>
        <begin position="1"/>
        <end position="61"/>
    </location>
</feature>
<comment type="caution">
    <text evidence="2">The sequence shown here is derived from an EMBL/GenBank/DDBJ whole genome shotgun (WGS) entry which is preliminary data.</text>
</comment>
<evidence type="ECO:0008006" key="4">
    <source>
        <dbReference type="Google" id="ProtNLM"/>
    </source>
</evidence>
<organism evidence="2 3">
    <name type="scientific">Hymenobacter nitidus</name>
    <dbReference type="NCBI Taxonomy" id="2880929"/>
    <lineage>
        <taxon>Bacteria</taxon>
        <taxon>Pseudomonadati</taxon>
        <taxon>Bacteroidota</taxon>
        <taxon>Cytophagia</taxon>
        <taxon>Cytophagales</taxon>
        <taxon>Hymenobacteraceae</taxon>
        <taxon>Hymenobacter</taxon>
    </lineage>
</organism>
<reference evidence="2" key="1">
    <citation type="submission" date="2021-10" db="EMBL/GenBank/DDBJ databases">
        <authorList>
            <person name="Dean J.D."/>
            <person name="Kim M.K."/>
            <person name="Newey C.N."/>
            <person name="Stoker T.S."/>
            <person name="Thompson D.W."/>
            <person name="Grose J.H."/>
        </authorList>
    </citation>
    <scope>NUCLEOTIDE SEQUENCE</scope>
    <source>
        <strain evidence="2">BT635</strain>
    </source>
</reference>
<accession>A0ABS8AJ63</accession>
<feature type="compositionally biased region" description="Low complexity" evidence="1">
    <location>
        <begin position="8"/>
        <end position="41"/>
    </location>
</feature>
<evidence type="ECO:0000256" key="1">
    <source>
        <dbReference type="SAM" id="MobiDB-lite"/>
    </source>
</evidence>
<proteinExistence type="predicted"/>
<dbReference type="RefSeq" id="WP_226190510.1">
    <property type="nucleotide sequence ID" value="NZ_JAJADQ010000018.1"/>
</dbReference>
<name>A0ABS8AJ63_9BACT</name>
<evidence type="ECO:0000313" key="2">
    <source>
        <dbReference type="EMBL" id="MCB2380478.1"/>
    </source>
</evidence>
<sequence length="116" mass="12561">MSNLENQSSPGSDASEAAADSAGPSPAPTSAPARTSTTATTGKKKNSPPTPTTVERVGQPYRLTQPLDWGVRFACLMLEQEDGTRRTQQDFVDEAVRAHLDRLRKKGMAFPDKMLE</sequence>
<keyword evidence="3" id="KW-1185">Reference proteome</keyword>
<protein>
    <recommendedName>
        <fullName evidence="4">CopG family transcriptional regulator</fullName>
    </recommendedName>
</protein>
<gene>
    <name evidence="2" type="ORF">LGH70_22990</name>
</gene>
<dbReference type="Proteomes" id="UP001165297">
    <property type="component" value="Unassembled WGS sequence"/>
</dbReference>
<dbReference type="EMBL" id="JAJADQ010000018">
    <property type="protein sequence ID" value="MCB2380478.1"/>
    <property type="molecule type" value="Genomic_DNA"/>
</dbReference>